<keyword evidence="1" id="KW-0732">Signal</keyword>
<dbReference type="Gene3D" id="3.40.33.10">
    <property type="entry name" value="CAP"/>
    <property type="match status" value="1"/>
</dbReference>
<feature type="domain" description="SCP" evidence="2">
    <location>
        <begin position="41"/>
        <end position="179"/>
    </location>
</feature>
<reference evidence="3 4" key="1">
    <citation type="submission" date="2017-07" db="EMBL/GenBank/DDBJ databases">
        <title>Amycolatopsis thailandensis Genome sequencing and assembly.</title>
        <authorList>
            <person name="Kaur N."/>
            <person name="Mayilraj S."/>
        </authorList>
    </citation>
    <scope>NUCLEOTIDE SEQUENCE [LARGE SCALE GENOMIC DNA]</scope>
    <source>
        <strain evidence="3 4">JCM 16380</strain>
    </source>
</reference>
<dbReference type="SMART" id="SM00198">
    <property type="entry name" value="SCP"/>
    <property type="match status" value="1"/>
</dbReference>
<evidence type="ECO:0000313" key="4">
    <source>
        <dbReference type="Proteomes" id="UP000215223"/>
    </source>
</evidence>
<dbReference type="EMBL" id="NMQT01000102">
    <property type="protein sequence ID" value="OXM50356.1"/>
    <property type="molecule type" value="Genomic_DNA"/>
</dbReference>
<feature type="signal peptide" evidence="1">
    <location>
        <begin position="1"/>
        <end position="27"/>
    </location>
</feature>
<name>A0A229RUN8_9PSEU</name>
<evidence type="ECO:0000256" key="1">
    <source>
        <dbReference type="SAM" id="SignalP"/>
    </source>
</evidence>
<sequence>MTRANRMASAAIAAVLVLGLTPGLAAAAQAPAPQVKSGDPAFDKPFLSEINKYRARHSSDPVTVNPDLDALAQDYAVWALENGIKGEYSPAARYGRTLASDKSTNGYPGMKNVPSRWYAESRNYNYDDPANSPGRVSDFTQMVWKSSKSVGIGKACGKKQRFYACTVVALWDPRGNIYYGGEDSMKFFRENVTRPIS</sequence>
<keyword evidence="4" id="KW-1185">Reference proteome</keyword>
<dbReference type="InterPro" id="IPR034113">
    <property type="entry name" value="SCP_GAPR1-like"/>
</dbReference>
<dbReference type="InterPro" id="IPR014044">
    <property type="entry name" value="CAP_dom"/>
</dbReference>
<dbReference type="PANTHER" id="PTHR10334">
    <property type="entry name" value="CYSTEINE-RICH SECRETORY PROTEIN-RELATED"/>
    <property type="match status" value="1"/>
</dbReference>
<proteinExistence type="predicted"/>
<dbReference type="RefSeq" id="WP_093937017.1">
    <property type="nucleotide sequence ID" value="NZ_NMQT01000102.1"/>
</dbReference>
<dbReference type="Pfam" id="PF00188">
    <property type="entry name" value="CAP"/>
    <property type="match status" value="1"/>
</dbReference>
<dbReference type="SUPFAM" id="SSF55797">
    <property type="entry name" value="PR-1-like"/>
    <property type="match status" value="1"/>
</dbReference>
<gene>
    <name evidence="3" type="ORF">CFP71_28425</name>
</gene>
<evidence type="ECO:0000259" key="2">
    <source>
        <dbReference type="SMART" id="SM00198"/>
    </source>
</evidence>
<feature type="chain" id="PRO_5012308153" description="SCP domain-containing protein" evidence="1">
    <location>
        <begin position="28"/>
        <end position="197"/>
    </location>
</feature>
<evidence type="ECO:0000313" key="3">
    <source>
        <dbReference type="EMBL" id="OXM50356.1"/>
    </source>
</evidence>
<dbReference type="Proteomes" id="UP000215223">
    <property type="component" value="Unassembled WGS sequence"/>
</dbReference>
<dbReference type="AlphaFoldDB" id="A0A229RUN8"/>
<protein>
    <recommendedName>
        <fullName evidence="2">SCP domain-containing protein</fullName>
    </recommendedName>
</protein>
<accession>A0A229RUN8</accession>
<organism evidence="3 4">
    <name type="scientific">Amycolatopsis thailandensis</name>
    <dbReference type="NCBI Taxonomy" id="589330"/>
    <lineage>
        <taxon>Bacteria</taxon>
        <taxon>Bacillati</taxon>
        <taxon>Actinomycetota</taxon>
        <taxon>Actinomycetes</taxon>
        <taxon>Pseudonocardiales</taxon>
        <taxon>Pseudonocardiaceae</taxon>
        <taxon>Amycolatopsis</taxon>
    </lineage>
</organism>
<dbReference type="OrthoDB" id="9794228at2"/>
<dbReference type="InterPro" id="IPR035940">
    <property type="entry name" value="CAP_sf"/>
</dbReference>
<dbReference type="InterPro" id="IPR001283">
    <property type="entry name" value="CRISP-related"/>
</dbReference>
<dbReference type="CDD" id="cd05382">
    <property type="entry name" value="CAP_GAPR1-like"/>
    <property type="match status" value="1"/>
</dbReference>
<comment type="caution">
    <text evidence="3">The sequence shown here is derived from an EMBL/GenBank/DDBJ whole genome shotgun (WGS) entry which is preliminary data.</text>
</comment>